<name>A0A1S8A6Q6_ROSNE</name>
<organism evidence="1">
    <name type="scientific">Rosellinia necatrix</name>
    <name type="common">White root-rot fungus</name>
    <dbReference type="NCBI Taxonomy" id="77044"/>
    <lineage>
        <taxon>Eukaryota</taxon>
        <taxon>Fungi</taxon>
        <taxon>Dikarya</taxon>
        <taxon>Ascomycota</taxon>
        <taxon>Pezizomycotina</taxon>
        <taxon>Sordariomycetes</taxon>
        <taxon>Xylariomycetidae</taxon>
        <taxon>Xylariales</taxon>
        <taxon>Xylariaceae</taxon>
        <taxon>Rosellinia</taxon>
    </lineage>
</organism>
<evidence type="ECO:0000313" key="2">
    <source>
        <dbReference type="Proteomes" id="UP000054516"/>
    </source>
</evidence>
<dbReference type="OrthoDB" id="10260355at2759"/>
<accession>A0A1S8A6Q6</accession>
<sequence length="123" mass="13460">MGLTGSPSHALMLVEDALKFAHTVTVYTNGNTKLADEVRNLLWARGENGVQIDSRTVTRLIKNPGNTGIQTRLDGAEIVVEDFLVHQPDTHADRNIVAQPALHTDGRGDIVSRMPFYVITGLK</sequence>
<evidence type="ECO:0000313" key="1">
    <source>
        <dbReference type="EMBL" id="GAW25784.1"/>
    </source>
</evidence>
<keyword evidence="2" id="KW-1185">Reference proteome</keyword>
<gene>
    <name evidence="1" type="ORF">SAMD00023353_1300470</name>
</gene>
<proteinExistence type="predicted"/>
<dbReference type="Gene3D" id="3.50.50.60">
    <property type="entry name" value="FAD/NAD(P)-binding domain"/>
    <property type="match status" value="1"/>
</dbReference>
<dbReference type="InterPro" id="IPR036188">
    <property type="entry name" value="FAD/NAD-bd_sf"/>
</dbReference>
<dbReference type="EMBL" id="DF977458">
    <property type="protein sequence ID" value="GAW25784.1"/>
    <property type="molecule type" value="Genomic_DNA"/>
</dbReference>
<dbReference type="AlphaFoldDB" id="A0A1S8A6Q6"/>
<protein>
    <submittedName>
        <fullName evidence="1">Putative thioredoxin reductase</fullName>
    </submittedName>
</protein>
<dbReference type="Proteomes" id="UP000054516">
    <property type="component" value="Unassembled WGS sequence"/>
</dbReference>
<reference evidence="1" key="1">
    <citation type="submission" date="2016-03" db="EMBL/GenBank/DDBJ databases">
        <title>Draft genome sequence of Rosellinia necatrix.</title>
        <authorList>
            <person name="Kanematsu S."/>
        </authorList>
    </citation>
    <scope>NUCLEOTIDE SEQUENCE [LARGE SCALE GENOMIC DNA]</scope>
    <source>
        <strain evidence="1">W97</strain>
    </source>
</reference>